<feature type="transmembrane region" description="Helical" evidence="8">
    <location>
        <begin position="109"/>
        <end position="131"/>
    </location>
</feature>
<evidence type="ECO:0000313" key="9">
    <source>
        <dbReference type="EMBL" id="ORY49849.1"/>
    </source>
</evidence>
<comment type="subcellular location">
    <subcellularLocation>
        <location evidence="8">Cell membrane</location>
        <topology evidence="8">Multi-pass membrane protein</topology>
    </subcellularLocation>
    <subcellularLocation>
        <location evidence="2">Membrane</location>
        <topology evidence="2">Multi-pass membrane protein</topology>
    </subcellularLocation>
</comment>
<sequence length="446" mass="48466">MATRLSFADHEPLLPPSYEYAQTTRPTKHPLPPCAPPEIVPNQRRKFNDAWAAGLFFLTMAVFAVLAAIGIPLAFKSLPDAPGDDGLLASRDGSWAKPVERDPTIVECLTFLFASFGTAIGFSCLYLWLLVKIPRTLIDISYGIPIVLLSLSAVTSLVVGNVIGGLIFGGFAALSIWASGLSDHRFNGTVFVGIGFGVVCVPALRIFWVSQLIVDINHLTVAGVVATFFFTGVQQPESDVVFVPVRDVTSQALYRSVTSAFGTVCFSSLLNAIVQTLKYFARKNYDDNVNSEDRNIFAILFSACILTIISIFGDVLDIFNKYSLTEVAIYGKPYCEAGKDTWNLFKMKGIDVIINDCAVSKVVGMGGIMCDRASISVVIAIFVNIFLGLFVFLFVGRVVDSAATAMYVCLAEDPATIQKLQPDLFAEVENCYPEATWGVQSIAYNA</sequence>
<dbReference type="EMBL" id="MCGO01000008">
    <property type="protein sequence ID" value="ORY49849.1"/>
    <property type="molecule type" value="Genomic_DNA"/>
</dbReference>
<evidence type="ECO:0000256" key="7">
    <source>
        <dbReference type="ARBA" id="ARBA00023136"/>
    </source>
</evidence>
<dbReference type="AlphaFoldDB" id="A0A1Y2CS18"/>
<comment type="function">
    <text evidence="1 8">Probably involved in transport through the plasma membrane.</text>
</comment>
<evidence type="ECO:0000256" key="6">
    <source>
        <dbReference type="ARBA" id="ARBA00022989"/>
    </source>
</evidence>
<dbReference type="Proteomes" id="UP000193642">
    <property type="component" value="Unassembled WGS sequence"/>
</dbReference>
<feature type="transmembrane region" description="Helical" evidence="8">
    <location>
        <begin position="51"/>
        <end position="75"/>
    </location>
</feature>
<protein>
    <recommendedName>
        <fullName evidence="4 8">Protein PNS1</fullName>
    </recommendedName>
</protein>
<keyword evidence="7 8" id="KW-0472">Membrane</keyword>
<dbReference type="PANTHER" id="PTHR12385:SF4">
    <property type="entry name" value="PROTEIN PNS1"/>
    <property type="match status" value="1"/>
</dbReference>
<name>A0A1Y2CS18_9FUNG</name>
<dbReference type="Pfam" id="PF04515">
    <property type="entry name" value="Choline_transpo"/>
    <property type="match status" value="1"/>
</dbReference>
<keyword evidence="6 8" id="KW-1133">Transmembrane helix</keyword>
<dbReference type="GO" id="GO:0022857">
    <property type="term" value="F:transmembrane transporter activity"/>
    <property type="evidence" value="ECO:0007669"/>
    <property type="project" value="UniProtKB-UniRule"/>
</dbReference>
<gene>
    <name evidence="9" type="ORF">BCR33DRAFT_713450</name>
</gene>
<feature type="transmembrane region" description="Helical" evidence="8">
    <location>
        <begin position="216"/>
        <end position="233"/>
    </location>
</feature>
<dbReference type="OrthoDB" id="44736at2759"/>
<feature type="transmembrane region" description="Helical" evidence="8">
    <location>
        <begin position="373"/>
        <end position="396"/>
    </location>
</feature>
<comment type="similarity">
    <text evidence="3 8">Belongs to the CTL (choline transporter-like) family.</text>
</comment>
<reference evidence="9 10" key="1">
    <citation type="submission" date="2016-07" db="EMBL/GenBank/DDBJ databases">
        <title>Pervasive Adenine N6-methylation of Active Genes in Fungi.</title>
        <authorList>
            <consortium name="DOE Joint Genome Institute"/>
            <person name="Mondo S.J."/>
            <person name="Dannebaum R.O."/>
            <person name="Kuo R.C."/>
            <person name="Labutti K."/>
            <person name="Haridas S."/>
            <person name="Kuo A."/>
            <person name="Salamov A."/>
            <person name="Ahrendt S.R."/>
            <person name="Lipzen A."/>
            <person name="Sullivan W."/>
            <person name="Andreopoulos W.B."/>
            <person name="Clum A."/>
            <person name="Lindquist E."/>
            <person name="Daum C."/>
            <person name="Ramamoorthy G.K."/>
            <person name="Gryganskyi A."/>
            <person name="Culley D."/>
            <person name="Magnuson J.K."/>
            <person name="James T.Y."/>
            <person name="O'Malley M.A."/>
            <person name="Stajich J.E."/>
            <person name="Spatafora J.W."/>
            <person name="Visel A."/>
            <person name="Grigoriev I.V."/>
        </authorList>
    </citation>
    <scope>NUCLEOTIDE SEQUENCE [LARGE SCALE GENOMIC DNA]</scope>
    <source>
        <strain evidence="9 10">JEL800</strain>
    </source>
</reference>
<dbReference type="InterPro" id="IPR007603">
    <property type="entry name" value="Choline_transptr-like"/>
</dbReference>
<keyword evidence="10" id="KW-1185">Reference proteome</keyword>
<feature type="transmembrane region" description="Helical" evidence="8">
    <location>
        <begin position="143"/>
        <end position="176"/>
    </location>
</feature>
<feature type="transmembrane region" description="Helical" evidence="8">
    <location>
        <begin position="253"/>
        <end position="274"/>
    </location>
</feature>
<evidence type="ECO:0000256" key="1">
    <source>
        <dbReference type="ARBA" id="ARBA00002957"/>
    </source>
</evidence>
<proteinExistence type="inferred from homology"/>
<evidence type="ECO:0000256" key="3">
    <source>
        <dbReference type="ARBA" id="ARBA00007168"/>
    </source>
</evidence>
<feature type="transmembrane region" description="Helical" evidence="8">
    <location>
        <begin position="188"/>
        <end position="209"/>
    </location>
</feature>
<organism evidence="9 10">
    <name type="scientific">Rhizoclosmatium globosum</name>
    <dbReference type="NCBI Taxonomy" id="329046"/>
    <lineage>
        <taxon>Eukaryota</taxon>
        <taxon>Fungi</taxon>
        <taxon>Fungi incertae sedis</taxon>
        <taxon>Chytridiomycota</taxon>
        <taxon>Chytridiomycota incertae sedis</taxon>
        <taxon>Chytridiomycetes</taxon>
        <taxon>Chytridiales</taxon>
        <taxon>Chytriomycetaceae</taxon>
        <taxon>Rhizoclosmatium</taxon>
    </lineage>
</organism>
<keyword evidence="5 8" id="KW-0812">Transmembrane</keyword>
<evidence type="ECO:0000256" key="8">
    <source>
        <dbReference type="RuleBase" id="RU368066"/>
    </source>
</evidence>
<dbReference type="GO" id="GO:0005886">
    <property type="term" value="C:plasma membrane"/>
    <property type="evidence" value="ECO:0007669"/>
    <property type="project" value="UniProtKB-SubCell"/>
</dbReference>
<dbReference type="PANTHER" id="PTHR12385">
    <property type="entry name" value="CHOLINE TRANSPORTER-LIKE (SLC FAMILY 44)"/>
    <property type="match status" value="1"/>
</dbReference>
<accession>A0A1Y2CS18</accession>
<feature type="transmembrane region" description="Helical" evidence="8">
    <location>
        <begin position="295"/>
        <end position="313"/>
    </location>
</feature>
<evidence type="ECO:0000313" key="10">
    <source>
        <dbReference type="Proteomes" id="UP000193642"/>
    </source>
</evidence>
<evidence type="ECO:0000256" key="4">
    <source>
        <dbReference type="ARBA" id="ARBA00015388"/>
    </source>
</evidence>
<evidence type="ECO:0000256" key="2">
    <source>
        <dbReference type="ARBA" id="ARBA00004141"/>
    </source>
</evidence>
<comment type="caution">
    <text evidence="9">The sequence shown here is derived from an EMBL/GenBank/DDBJ whole genome shotgun (WGS) entry which is preliminary data.</text>
</comment>
<evidence type="ECO:0000256" key="5">
    <source>
        <dbReference type="ARBA" id="ARBA00022692"/>
    </source>
</evidence>
<dbReference type="STRING" id="329046.A0A1Y2CS18"/>